<evidence type="ECO:0000256" key="6">
    <source>
        <dbReference type="ARBA" id="ARBA00023136"/>
    </source>
</evidence>
<dbReference type="SUPFAM" id="SSF161098">
    <property type="entry name" value="MetI-like"/>
    <property type="match status" value="1"/>
</dbReference>
<keyword evidence="5 7" id="KW-1133">Transmembrane helix</keyword>
<keyword evidence="6 7" id="KW-0472">Membrane</keyword>
<feature type="transmembrane region" description="Helical" evidence="7">
    <location>
        <begin position="278"/>
        <end position="302"/>
    </location>
</feature>
<evidence type="ECO:0000256" key="3">
    <source>
        <dbReference type="ARBA" id="ARBA00022475"/>
    </source>
</evidence>
<evidence type="ECO:0000259" key="8">
    <source>
        <dbReference type="PROSITE" id="PS50928"/>
    </source>
</evidence>
<dbReference type="PANTHER" id="PTHR30193:SF37">
    <property type="entry name" value="INNER MEMBRANE ABC TRANSPORTER PERMEASE PROTEIN YCJO"/>
    <property type="match status" value="1"/>
</dbReference>
<reference evidence="9" key="1">
    <citation type="submission" date="2020-08" db="EMBL/GenBank/DDBJ databases">
        <title>Whole genome shotgun sequence of Polymorphospora rubra NBRC 101157.</title>
        <authorList>
            <person name="Komaki H."/>
            <person name="Tamura T."/>
        </authorList>
    </citation>
    <scope>NUCLEOTIDE SEQUENCE</scope>
    <source>
        <strain evidence="9">NBRC 101157</strain>
    </source>
</reference>
<proteinExistence type="inferred from homology"/>
<comment type="subcellular location">
    <subcellularLocation>
        <location evidence="1 7">Cell membrane</location>
        <topology evidence="1 7">Multi-pass membrane protein</topology>
    </subcellularLocation>
</comment>
<dbReference type="PANTHER" id="PTHR30193">
    <property type="entry name" value="ABC TRANSPORTER PERMEASE PROTEIN"/>
    <property type="match status" value="1"/>
</dbReference>
<keyword evidence="3" id="KW-1003">Cell membrane</keyword>
<evidence type="ECO:0000256" key="1">
    <source>
        <dbReference type="ARBA" id="ARBA00004651"/>
    </source>
</evidence>
<evidence type="ECO:0000313" key="9">
    <source>
        <dbReference type="EMBL" id="BCJ66875.1"/>
    </source>
</evidence>
<evidence type="ECO:0000256" key="2">
    <source>
        <dbReference type="ARBA" id="ARBA00022448"/>
    </source>
</evidence>
<dbReference type="Proteomes" id="UP000680866">
    <property type="component" value="Chromosome"/>
</dbReference>
<evidence type="ECO:0000256" key="7">
    <source>
        <dbReference type="RuleBase" id="RU363032"/>
    </source>
</evidence>
<keyword evidence="2 7" id="KW-0813">Transport</keyword>
<dbReference type="GO" id="GO:0005886">
    <property type="term" value="C:plasma membrane"/>
    <property type="evidence" value="ECO:0007669"/>
    <property type="project" value="UniProtKB-SubCell"/>
</dbReference>
<keyword evidence="10" id="KW-1185">Reference proteome</keyword>
<protein>
    <submittedName>
        <fullName evidence="9">ABC transporter permease</fullName>
    </submittedName>
</protein>
<feature type="domain" description="ABC transmembrane type-1" evidence="8">
    <location>
        <begin position="80"/>
        <end position="299"/>
    </location>
</feature>
<feature type="transmembrane region" description="Helical" evidence="7">
    <location>
        <begin position="168"/>
        <end position="190"/>
    </location>
</feature>
<dbReference type="KEGG" id="pry:Prubr_38960"/>
<feature type="transmembrane region" description="Helical" evidence="7">
    <location>
        <begin position="220"/>
        <end position="240"/>
    </location>
</feature>
<dbReference type="Gene3D" id="1.10.3720.10">
    <property type="entry name" value="MetI-like"/>
    <property type="match status" value="1"/>
</dbReference>
<dbReference type="EMBL" id="AP023359">
    <property type="protein sequence ID" value="BCJ66875.1"/>
    <property type="molecule type" value="Genomic_DNA"/>
</dbReference>
<dbReference type="AlphaFoldDB" id="A0A810N5Z1"/>
<dbReference type="Pfam" id="PF00528">
    <property type="entry name" value="BPD_transp_1"/>
    <property type="match status" value="1"/>
</dbReference>
<gene>
    <name evidence="9" type="ORF">Prubr_38960</name>
</gene>
<name>A0A810N5Z1_9ACTN</name>
<accession>A0A810N5Z1</accession>
<sequence length="311" mass="34851">MTTQPHGWRNRLLRFDLRYTPYLLIAPFFLLFAVFGIFPIVFNGVVALRHWRLDDPTLTGWAGWANFERLLADDAFWNALLNTFGIFLLSTVPQLTLALIVAGLLNRKLRAQTWFRVGVLLPYVTPLTASTLIFAVVFARDTGVANWVLSLLGTAEPIDWRAAKWSSWIAIATMVNWKWIGYNALLYLAAMQSIPRDVYEAAAVDGAGPWRQLWRITVPMIRPVVIFTVILSTIGGLQLFTEPMLFQQNAAAATGGANREWQTIALLIYQVGWKDLNLGYAAAMSWALFLIIVVVAVLNAVVTNRLGGGRR</sequence>
<evidence type="ECO:0000256" key="5">
    <source>
        <dbReference type="ARBA" id="ARBA00022989"/>
    </source>
</evidence>
<feature type="transmembrane region" description="Helical" evidence="7">
    <location>
        <begin position="21"/>
        <end position="42"/>
    </location>
</feature>
<feature type="transmembrane region" description="Helical" evidence="7">
    <location>
        <begin position="117"/>
        <end position="139"/>
    </location>
</feature>
<dbReference type="InterPro" id="IPR000515">
    <property type="entry name" value="MetI-like"/>
</dbReference>
<comment type="similarity">
    <text evidence="7">Belongs to the binding-protein-dependent transport system permease family.</text>
</comment>
<dbReference type="InterPro" id="IPR051393">
    <property type="entry name" value="ABC_transporter_permease"/>
</dbReference>
<dbReference type="InterPro" id="IPR035906">
    <property type="entry name" value="MetI-like_sf"/>
</dbReference>
<dbReference type="CDD" id="cd06261">
    <property type="entry name" value="TM_PBP2"/>
    <property type="match status" value="1"/>
</dbReference>
<dbReference type="GO" id="GO:0055085">
    <property type="term" value="P:transmembrane transport"/>
    <property type="evidence" value="ECO:0007669"/>
    <property type="project" value="InterPro"/>
</dbReference>
<dbReference type="PROSITE" id="PS50928">
    <property type="entry name" value="ABC_TM1"/>
    <property type="match status" value="1"/>
</dbReference>
<feature type="transmembrane region" description="Helical" evidence="7">
    <location>
        <begin position="84"/>
        <end position="105"/>
    </location>
</feature>
<keyword evidence="4 7" id="KW-0812">Transmembrane</keyword>
<organism evidence="9 10">
    <name type="scientific">Polymorphospora rubra</name>
    <dbReference type="NCBI Taxonomy" id="338584"/>
    <lineage>
        <taxon>Bacteria</taxon>
        <taxon>Bacillati</taxon>
        <taxon>Actinomycetota</taxon>
        <taxon>Actinomycetes</taxon>
        <taxon>Micromonosporales</taxon>
        <taxon>Micromonosporaceae</taxon>
        <taxon>Polymorphospora</taxon>
    </lineage>
</organism>
<evidence type="ECO:0000313" key="10">
    <source>
        <dbReference type="Proteomes" id="UP000680866"/>
    </source>
</evidence>
<dbReference type="RefSeq" id="WP_246567339.1">
    <property type="nucleotide sequence ID" value="NZ_AP023359.1"/>
</dbReference>
<evidence type="ECO:0000256" key="4">
    <source>
        <dbReference type="ARBA" id="ARBA00022692"/>
    </source>
</evidence>